<gene>
    <name evidence="4" type="ORF">GEA64_04365</name>
    <name evidence="5" type="ORF">GEA64_04415</name>
</gene>
<evidence type="ECO:0000313" key="6">
    <source>
        <dbReference type="Proteomes" id="UP000481739"/>
    </source>
</evidence>
<sequence>MIKIEINEADGKVNNKQVVSKQTGEVLTFREQTAYIYNGGIYPEKFTINLEKEAAPYPAGFYTLDSSSFSVGDFGSLKIKSIKLIPIK</sequence>
<dbReference type="Proteomes" id="UP000481739">
    <property type="component" value="Unassembled WGS sequence"/>
</dbReference>
<dbReference type="Gene3D" id="2.40.50.140">
    <property type="entry name" value="Nucleic acid-binding proteins"/>
    <property type="match status" value="1"/>
</dbReference>
<dbReference type="InterPro" id="IPR003512">
    <property type="entry name" value="Phage_M13_G5P_DNA-bd"/>
</dbReference>
<reference evidence="4 6" key="1">
    <citation type="journal article" date="2019" name="Nature">
        <title>A new antibiotic selectively kills Gram-negative pathogens.</title>
        <authorList>
            <person name="Imai Y."/>
            <person name="Meyer K.J."/>
            <person name="Iinishi A."/>
            <person name="Favre-Godal Q."/>
            <person name="Green R."/>
            <person name="Manuse S."/>
            <person name="Caboni M."/>
            <person name="Mori M."/>
            <person name="Niles S."/>
            <person name="Ghiglieri M."/>
            <person name="Honrao C."/>
            <person name="Ma X."/>
            <person name="Guo J.J."/>
            <person name="Makriyannis A."/>
            <person name="Linares-Otoya L."/>
            <person name="Boehringer N."/>
            <person name="Wuisan Z.G."/>
            <person name="Kaur H."/>
            <person name="Wu R."/>
            <person name="Mateus A."/>
            <person name="Typas A."/>
            <person name="Savitski M.M."/>
            <person name="Espinoza J.L."/>
            <person name="O'Rourke A."/>
            <person name="Nelson K.E."/>
            <person name="Hiller S."/>
            <person name="Noinaj N."/>
            <person name="Schaeberle T.F."/>
            <person name="D'Onofrio A."/>
            <person name="Lewis K."/>
        </authorList>
    </citation>
    <scope>NUCLEOTIDE SEQUENCE [LARGE SCALE GENOMIC DNA]</scope>
    <source>
        <strain evidence="4 6">HGB 1456</strain>
    </source>
</reference>
<dbReference type="AlphaFoldDB" id="A0A7C9GLL7"/>
<dbReference type="GO" id="GO:0006260">
    <property type="term" value="P:DNA replication"/>
    <property type="evidence" value="ECO:0007669"/>
    <property type="project" value="UniProtKB-KW"/>
</dbReference>
<dbReference type="RefSeq" id="WP_152962083.1">
    <property type="nucleotide sequence ID" value="NZ_CAWOZU010000011.1"/>
</dbReference>
<dbReference type="SUPFAM" id="SSF50249">
    <property type="entry name" value="Nucleic acid-binding proteins"/>
    <property type="match status" value="1"/>
</dbReference>
<evidence type="ECO:0000256" key="2">
    <source>
        <dbReference type="ARBA" id="ARBA00023125"/>
    </source>
</evidence>
<dbReference type="GO" id="GO:0003697">
    <property type="term" value="F:single-stranded DNA binding"/>
    <property type="evidence" value="ECO:0007669"/>
    <property type="project" value="InterPro"/>
</dbReference>
<evidence type="ECO:0000313" key="4">
    <source>
        <dbReference type="EMBL" id="MQL47270.1"/>
    </source>
</evidence>
<accession>A0A7C9GLL7</accession>
<dbReference type="EMBL" id="WHZZ01000001">
    <property type="protein sequence ID" value="MQL47280.1"/>
    <property type="molecule type" value="Genomic_DNA"/>
</dbReference>
<name>A0A7C9GLL7_9GAMM</name>
<dbReference type="EMBL" id="WHZZ01000001">
    <property type="protein sequence ID" value="MQL47270.1"/>
    <property type="molecule type" value="Genomic_DNA"/>
</dbReference>
<dbReference type="Pfam" id="PF02303">
    <property type="entry name" value="Phage_DNA_bind"/>
    <property type="match status" value="1"/>
</dbReference>
<organism evidence="4 6">
    <name type="scientific">Photorhabdus khanii</name>
    <dbReference type="NCBI Taxonomy" id="1004150"/>
    <lineage>
        <taxon>Bacteria</taxon>
        <taxon>Pseudomonadati</taxon>
        <taxon>Pseudomonadota</taxon>
        <taxon>Gammaproteobacteria</taxon>
        <taxon>Enterobacterales</taxon>
        <taxon>Morganellaceae</taxon>
        <taxon>Photorhabdus</taxon>
    </lineage>
</organism>
<proteinExistence type="predicted"/>
<evidence type="ECO:0000313" key="5">
    <source>
        <dbReference type="EMBL" id="MQL47280.1"/>
    </source>
</evidence>
<dbReference type="InterPro" id="IPR012340">
    <property type="entry name" value="NA-bd_OB-fold"/>
</dbReference>
<protein>
    <recommendedName>
        <fullName evidence="3">Single-stranded DNA-binding protein</fullName>
    </recommendedName>
</protein>
<keyword evidence="1" id="KW-0235">DNA replication</keyword>
<comment type="caution">
    <text evidence="4">The sequence shown here is derived from an EMBL/GenBank/DDBJ whole genome shotgun (WGS) entry which is preliminary data.</text>
</comment>
<evidence type="ECO:0000256" key="3">
    <source>
        <dbReference type="ARBA" id="ARBA00030596"/>
    </source>
</evidence>
<evidence type="ECO:0000256" key="1">
    <source>
        <dbReference type="ARBA" id="ARBA00022705"/>
    </source>
</evidence>
<keyword evidence="2" id="KW-0238">DNA-binding</keyword>